<dbReference type="PRINTS" id="PR00344">
    <property type="entry name" value="BCTRLSENSOR"/>
</dbReference>
<dbReference type="RefSeq" id="WP_351977276.1">
    <property type="nucleotide sequence ID" value="NZ_JBEPBX010000018.1"/>
</dbReference>
<evidence type="ECO:0000313" key="16">
    <source>
        <dbReference type="EMBL" id="MER6615774.1"/>
    </source>
</evidence>
<dbReference type="PROSITE" id="PS50885">
    <property type="entry name" value="HAMP"/>
    <property type="match status" value="1"/>
</dbReference>
<dbReference type="SMART" id="SM00304">
    <property type="entry name" value="HAMP"/>
    <property type="match status" value="1"/>
</dbReference>
<evidence type="ECO:0000256" key="5">
    <source>
        <dbReference type="ARBA" id="ARBA00022679"/>
    </source>
</evidence>
<dbReference type="EMBL" id="JBEPBX010000018">
    <property type="protein sequence ID" value="MER6615774.1"/>
    <property type="molecule type" value="Genomic_DNA"/>
</dbReference>
<evidence type="ECO:0000313" key="17">
    <source>
        <dbReference type="Proteomes" id="UP001445472"/>
    </source>
</evidence>
<dbReference type="PANTHER" id="PTHR45436">
    <property type="entry name" value="SENSOR HISTIDINE KINASE YKOH"/>
    <property type="match status" value="1"/>
</dbReference>
<evidence type="ECO:0000256" key="4">
    <source>
        <dbReference type="ARBA" id="ARBA00022553"/>
    </source>
</evidence>
<reference evidence="16 17" key="1">
    <citation type="submission" date="2024-06" db="EMBL/GenBank/DDBJ databases">
        <title>The Natural Products Discovery Center: Release of the First 8490 Sequenced Strains for Exploring Actinobacteria Biosynthetic Diversity.</title>
        <authorList>
            <person name="Kalkreuter E."/>
            <person name="Kautsar S.A."/>
            <person name="Yang D."/>
            <person name="Bader C.D."/>
            <person name="Teijaro C.N."/>
            <person name="Fluegel L."/>
            <person name="Davis C.M."/>
            <person name="Simpson J.R."/>
            <person name="Lauterbach L."/>
            <person name="Steele A.D."/>
            <person name="Gui C."/>
            <person name="Meng S."/>
            <person name="Li G."/>
            <person name="Viehrig K."/>
            <person name="Ye F."/>
            <person name="Su P."/>
            <person name="Kiefer A.F."/>
            <person name="Nichols A."/>
            <person name="Cepeda A.J."/>
            <person name="Yan W."/>
            <person name="Fan B."/>
            <person name="Jiang Y."/>
            <person name="Adhikari A."/>
            <person name="Zheng C.-J."/>
            <person name="Schuster L."/>
            <person name="Cowan T.M."/>
            <person name="Smanski M.J."/>
            <person name="Chevrette M.G."/>
            <person name="De Carvalho L.P.S."/>
            <person name="Shen B."/>
        </authorList>
    </citation>
    <scope>NUCLEOTIDE SEQUENCE [LARGE SCALE GENOMIC DNA]</scope>
    <source>
        <strain evidence="16 17">NPDC000837</strain>
    </source>
</reference>
<feature type="transmembrane region" description="Helical" evidence="12">
    <location>
        <begin position="302"/>
        <end position="324"/>
    </location>
</feature>
<gene>
    <name evidence="16" type="ORF">ABT276_20910</name>
</gene>
<dbReference type="PROSITE" id="PS50906">
    <property type="entry name" value="NIT"/>
    <property type="match status" value="1"/>
</dbReference>
<comment type="catalytic activity">
    <reaction evidence="1">
        <text>ATP + protein L-histidine = ADP + protein N-phospho-L-histidine.</text>
        <dbReference type="EC" id="2.7.13.3"/>
    </reaction>
</comment>
<dbReference type="InterPro" id="IPR003660">
    <property type="entry name" value="HAMP_dom"/>
</dbReference>
<keyword evidence="9" id="KW-0902">Two-component regulatory system</keyword>
<dbReference type="InterPro" id="IPR010910">
    <property type="entry name" value="Nitrate/nitrite_sensing_bac"/>
</dbReference>
<name>A0ABV1UY99_9ACTN</name>
<feature type="region of interest" description="Disordered" evidence="11">
    <location>
        <begin position="694"/>
        <end position="734"/>
    </location>
</feature>
<feature type="domain" description="HAMP" evidence="14">
    <location>
        <begin position="325"/>
        <end position="396"/>
    </location>
</feature>
<keyword evidence="7 16" id="KW-0418">Kinase</keyword>
<evidence type="ECO:0000256" key="8">
    <source>
        <dbReference type="ARBA" id="ARBA00022989"/>
    </source>
</evidence>
<dbReference type="Pfam" id="PF08376">
    <property type="entry name" value="NIT"/>
    <property type="match status" value="1"/>
</dbReference>
<dbReference type="SMART" id="SM00387">
    <property type="entry name" value="HATPase_c"/>
    <property type="match status" value="1"/>
</dbReference>
<dbReference type="PANTHER" id="PTHR45436:SF5">
    <property type="entry name" value="SENSOR HISTIDINE KINASE TRCS"/>
    <property type="match status" value="1"/>
</dbReference>
<evidence type="ECO:0000256" key="11">
    <source>
        <dbReference type="SAM" id="MobiDB-lite"/>
    </source>
</evidence>
<evidence type="ECO:0000256" key="6">
    <source>
        <dbReference type="ARBA" id="ARBA00022692"/>
    </source>
</evidence>
<keyword evidence="5" id="KW-0808">Transferase</keyword>
<feature type="domain" description="NIT" evidence="15">
    <location>
        <begin position="45"/>
        <end position="294"/>
    </location>
</feature>
<evidence type="ECO:0000256" key="9">
    <source>
        <dbReference type="ARBA" id="ARBA00023012"/>
    </source>
</evidence>
<sequence length="734" mass="78065">MRNKLTAVVLIPGVLAGALGLVSLSRTVNDADDYGQFSELARLQRPVLRLVHSLQDERDVTAGFIADRLDASGGTPSRRRAEADAAAAVYRQAAAGIDTSHNPQLHTAFLGVAEELRSLPALRASVDEANLTQSSILAHYTATINKLMELGPALAAGNGGSKAAAQVRALNTLSRAVENTSRLRADLNGVLTTGTFLVGQFPDFAGAVARQQETVEEFLATADQAQRTLYADTVKGVAVSATHAIQARVAEQAQAPRLDVDPATWRKVSTRKIMLMREVESQILKDLISLSSQAHDSRQSTALWGTVGLLAVFLASGWVITVVVRSMTRPLKTLRMSAREVADRRLPEALTRLRQADVDDLADYRATPAAVSSNDEIGEVAEAFDAVQNAAVALVKDQAALRAHINGMFIHLSRRNQHLVSKLLGEIGDLERHEDDPDRLGRLFRLDHLATQMLRTDESLLVLAGSDTGRTWQEPMPLAEILMAASAEVEQFTRIDFRSIGAAAVAADAVTDLVHLLAELMENATVFSAARSRVTVTCRPMSGRHSYLVVSIEDQGSGMTQEQMAHVNHRLASALLLDPGAGRSMGLFVVGRLAAKHGIGVHLIPSSGQGTTALVRIPRTLLAGTGGEHASTELGHATDPAPAGEGPVRTRSVTSALSPAQPASPYGSEAAVALRSTGAEPAFTSRQEWLAIRRFAEGLHTGQTGGGPPPDSPGHPHPVSSDTPGNLPTAEGRT</sequence>
<organism evidence="16 17">
    <name type="scientific">Streptomyces xantholiticus</name>
    <dbReference type="NCBI Taxonomy" id="68285"/>
    <lineage>
        <taxon>Bacteria</taxon>
        <taxon>Bacillati</taxon>
        <taxon>Actinomycetota</taxon>
        <taxon>Actinomycetes</taxon>
        <taxon>Kitasatosporales</taxon>
        <taxon>Streptomycetaceae</taxon>
        <taxon>Streptomyces</taxon>
    </lineage>
</organism>
<accession>A0ABV1UY99</accession>
<feature type="domain" description="Histidine kinase" evidence="13">
    <location>
        <begin position="513"/>
        <end position="621"/>
    </location>
</feature>
<dbReference type="Pfam" id="PF00672">
    <property type="entry name" value="HAMP"/>
    <property type="match status" value="1"/>
</dbReference>
<dbReference type="Gene3D" id="6.10.340.10">
    <property type="match status" value="1"/>
</dbReference>
<keyword evidence="17" id="KW-1185">Reference proteome</keyword>
<evidence type="ECO:0000256" key="7">
    <source>
        <dbReference type="ARBA" id="ARBA00022777"/>
    </source>
</evidence>
<evidence type="ECO:0000256" key="3">
    <source>
        <dbReference type="ARBA" id="ARBA00012438"/>
    </source>
</evidence>
<evidence type="ECO:0000259" key="13">
    <source>
        <dbReference type="PROSITE" id="PS50109"/>
    </source>
</evidence>
<evidence type="ECO:0000256" key="12">
    <source>
        <dbReference type="SAM" id="Phobius"/>
    </source>
</evidence>
<dbReference type="InterPro" id="IPR036890">
    <property type="entry name" value="HATPase_C_sf"/>
</dbReference>
<keyword evidence="4" id="KW-0597">Phosphoprotein</keyword>
<dbReference type="SUPFAM" id="SSF55874">
    <property type="entry name" value="ATPase domain of HSP90 chaperone/DNA topoisomerase II/histidine kinase"/>
    <property type="match status" value="1"/>
</dbReference>
<dbReference type="EC" id="2.7.13.3" evidence="3"/>
<dbReference type="InterPro" id="IPR005467">
    <property type="entry name" value="His_kinase_dom"/>
</dbReference>
<dbReference type="Pfam" id="PF02518">
    <property type="entry name" value="HATPase_c"/>
    <property type="match status" value="1"/>
</dbReference>
<dbReference type="InterPro" id="IPR050428">
    <property type="entry name" value="TCS_sensor_his_kinase"/>
</dbReference>
<feature type="compositionally biased region" description="Pro residues" evidence="11">
    <location>
        <begin position="707"/>
        <end position="716"/>
    </location>
</feature>
<dbReference type="InterPro" id="IPR004358">
    <property type="entry name" value="Sig_transdc_His_kin-like_C"/>
</dbReference>
<dbReference type="GO" id="GO:0016301">
    <property type="term" value="F:kinase activity"/>
    <property type="evidence" value="ECO:0007669"/>
    <property type="project" value="UniProtKB-KW"/>
</dbReference>
<keyword evidence="10 12" id="KW-0472">Membrane</keyword>
<comment type="caution">
    <text evidence="16">The sequence shown here is derived from an EMBL/GenBank/DDBJ whole genome shotgun (WGS) entry which is preliminary data.</text>
</comment>
<evidence type="ECO:0000256" key="1">
    <source>
        <dbReference type="ARBA" id="ARBA00000085"/>
    </source>
</evidence>
<dbReference type="Gene3D" id="3.30.565.10">
    <property type="entry name" value="Histidine kinase-like ATPase, C-terminal domain"/>
    <property type="match status" value="1"/>
</dbReference>
<dbReference type="PROSITE" id="PS50109">
    <property type="entry name" value="HIS_KIN"/>
    <property type="match status" value="1"/>
</dbReference>
<dbReference type="CDD" id="cd06225">
    <property type="entry name" value="HAMP"/>
    <property type="match status" value="1"/>
</dbReference>
<keyword evidence="6 12" id="KW-0812">Transmembrane</keyword>
<dbReference type="Proteomes" id="UP001445472">
    <property type="component" value="Unassembled WGS sequence"/>
</dbReference>
<evidence type="ECO:0000259" key="14">
    <source>
        <dbReference type="PROSITE" id="PS50885"/>
    </source>
</evidence>
<evidence type="ECO:0000256" key="2">
    <source>
        <dbReference type="ARBA" id="ARBA00004370"/>
    </source>
</evidence>
<feature type="region of interest" description="Disordered" evidence="11">
    <location>
        <begin position="625"/>
        <end position="666"/>
    </location>
</feature>
<dbReference type="InterPro" id="IPR013587">
    <property type="entry name" value="Nitrate/nitrite_sensing"/>
</dbReference>
<protein>
    <recommendedName>
        <fullName evidence="3">histidine kinase</fullName>
        <ecNumber evidence="3">2.7.13.3</ecNumber>
    </recommendedName>
</protein>
<comment type="subcellular location">
    <subcellularLocation>
        <location evidence="2">Membrane</location>
    </subcellularLocation>
</comment>
<keyword evidence="8 12" id="KW-1133">Transmembrane helix</keyword>
<dbReference type="InterPro" id="IPR003594">
    <property type="entry name" value="HATPase_dom"/>
</dbReference>
<proteinExistence type="predicted"/>
<evidence type="ECO:0000259" key="15">
    <source>
        <dbReference type="PROSITE" id="PS50906"/>
    </source>
</evidence>
<evidence type="ECO:0000256" key="10">
    <source>
        <dbReference type="ARBA" id="ARBA00023136"/>
    </source>
</evidence>